<dbReference type="Proteomes" id="UP001197378">
    <property type="component" value="Unassembled WGS sequence"/>
</dbReference>
<dbReference type="Pfam" id="PF12288">
    <property type="entry name" value="CsoS2_M"/>
    <property type="match status" value="2"/>
</dbReference>
<feature type="region of interest" description="Disordered" evidence="3">
    <location>
        <begin position="1"/>
        <end position="64"/>
    </location>
</feature>
<feature type="region of interest" description="Disordered" evidence="3">
    <location>
        <begin position="289"/>
        <end position="313"/>
    </location>
</feature>
<feature type="compositionally biased region" description="Polar residues" evidence="3">
    <location>
        <begin position="289"/>
        <end position="311"/>
    </location>
</feature>
<keyword evidence="5" id="KW-1185">Reference proteome</keyword>
<proteinExistence type="inferred from homology"/>
<keyword evidence="1" id="KW-0677">Repeat</keyword>
<gene>
    <name evidence="4" type="ORF">HFQ13_12245</name>
</gene>
<feature type="region of interest" description="Disordered" evidence="3">
    <location>
        <begin position="205"/>
        <end position="226"/>
    </location>
</feature>
<evidence type="ECO:0000256" key="1">
    <source>
        <dbReference type="ARBA" id="ARBA00022737"/>
    </source>
</evidence>
<name>A0AAE3CKL7_9PROT</name>
<dbReference type="RefSeq" id="WP_215871696.1">
    <property type="nucleotide sequence ID" value="NZ_JAAXYO010000180.1"/>
</dbReference>
<dbReference type="InterPro" id="IPR020990">
    <property type="entry name" value="CSOS2/2B"/>
</dbReference>
<feature type="compositionally biased region" description="Low complexity" evidence="3">
    <location>
        <begin position="33"/>
        <end position="44"/>
    </location>
</feature>
<evidence type="ECO:0000313" key="5">
    <source>
        <dbReference type="Proteomes" id="UP001197378"/>
    </source>
</evidence>
<feature type="region of interest" description="Disordered" evidence="3">
    <location>
        <begin position="792"/>
        <end position="821"/>
    </location>
</feature>
<sequence length="821" mass="86058">MSDSSASGPMRGRALAQEKRRQQAMRRQGGGAAKPVVAPSAPKSGNNQETRVAPALEVHSEKMASRGSGREAALAHRAMRCAGAQCWADPQQRQVRHRGQRPAVVSATVSPAVSEEAAPALIPGVEEEFLDSVCELVEQSPERFGWRERPVRQLCRARRQTLAQRGKAALTVVRGLSSAAARLRYLENGSAREFAKLRREEQARRGRGFAKGGADAAGKRRAKKFRKVEEGTTLAGSMVTGTQVERSDAVTGNEMGTCRPITGTEYIGAEQFNQFCGERPAARPAKVAVTSTSGRQQVSGTQVGRSASVTGDESGACRNVTGSEYLSSESFQSFCNANLPERPAKVVTGSTQKNALPVTGSDESRTNRVTGYEAGAQRSITGSQYWDAGVAKMTINGAPSKVAETHTFAGRTVSGTAVDNSQRITGLEPGECRQLTGTEYLSLESYQSLCNTKPAPAPAKVGTVATEKGQRVTGNLVDRSEKVTGNEPGSCQRVTGTGYNSPILCGGGVDKVQSMTSLAGSTITGTGMDHRPKMTGDEQGGCWPVTGTEYHGQEQFAHCASTPQAEEAKVAVSRTAKGQWVSGPAMEPAENVTGNEVGEDLAVSGTPYQGEEMDTVATAPAGTCACDGCSYKQKAMAWDAMQQGGTAGSQRFVPAPAASAPVASTPVPAQDFSIVPPARQGRSRITGNAFEQSGRITGPVNLARGLITGTPEFRSREPQSVSALPPATEMLAAPEVAAPERGAWQITGDDWSRNDRVTGTEGAWAQGRNPTQRGAVRSCVMSAGANRNQALAAPVSDSKVTGSSGSARKGAAVTYSGGARG</sequence>
<organism evidence="4 5">
    <name type="scientific">Igneacidithiobacillus copahuensis</name>
    <dbReference type="NCBI Taxonomy" id="2724909"/>
    <lineage>
        <taxon>Bacteria</taxon>
        <taxon>Pseudomonadati</taxon>
        <taxon>Pseudomonadota</taxon>
        <taxon>Acidithiobacillia</taxon>
        <taxon>Acidithiobacillales</taxon>
        <taxon>Acidithiobacillaceae</taxon>
        <taxon>Igneacidithiobacillus</taxon>
    </lineage>
</organism>
<protein>
    <submittedName>
        <fullName evidence="4">Carboxysome shell protein</fullName>
    </submittedName>
</protein>
<reference evidence="4" key="1">
    <citation type="journal article" date="2021" name="ISME J.">
        <title>Genomic evolution of the class Acidithiobacillia: deep-branching Proteobacteria living in extreme acidic conditions.</title>
        <authorList>
            <person name="Moya-Beltran A."/>
            <person name="Beard S."/>
            <person name="Rojas-Villalobos C."/>
            <person name="Issotta F."/>
            <person name="Gallardo Y."/>
            <person name="Ulloa R."/>
            <person name="Giaveno A."/>
            <person name="Degli Esposti M."/>
            <person name="Johnson D.B."/>
            <person name="Quatrini R."/>
        </authorList>
    </citation>
    <scope>NUCLEOTIDE SEQUENCE</scope>
    <source>
        <strain evidence="4">VAN18-1</strain>
    </source>
</reference>
<comment type="caution">
    <text evidence="4">The sequence shown here is derived from an EMBL/GenBank/DDBJ whole genome shotgun (WGS) entry which is preliminary data.</text>
</comment>
<dbReference type="GO" id="GO:0043886">
    <property type="term" value="F:structural constituent of carboxysome shell"/>
    <property type="evidence" value="ECO:0007669"/>
    <property type="project" value="InterPro"/>
</dbReference>
<dbReference type="AlphaFoldDB" id="A0AAE3CKL7"/>
<evidence type="ECO:0000313" key="4">
    <source>
        <dbReference type="EMBL" id="MBU2788961.1"/>
    </source>
</evidence>
<evidence type="ECO:0000256" key="2">
    <source>
        <dbReference type="ARBA" id="ARBA00024044"/>
    </source>
</evidence>
<evidence type="ECO:0000256" key="3">
    <source>
        <dbReference type="SAM" id="MobiDB-lite"/>
    </source>
</evidence>
<dbReference type="EMBL" id="JAAXYO010000180">
    <property type="protein sequence ID" value="MBU2788961.1"/>
    <property type="molecule type" value="Genomic_DNA"/>
</dbReference>
<accession>A0AAE3CKL7</accession>
<comment type="similarity">
    <text evidence="2">Belongs to the CsoS2 family.</text>
</comment>